<feature type="compositionally biased region" description="Basic and acidic residues" evidence="1">
    <location>
        <begin position="167"/>
        <end position="178"/>
    </location>
</feature>
<comment type="caution">
    <text evidence="2">The sequence shown here is derived from an EMBL/GenBank/DDBJ whole genome shotgun (WGS) entry which is preliminary data.</text>
</comment>
<feature type="region of interest" description="Disordered" evidence="1">
    <location>
        <begin position="167"/>
        <end position="187"/>
    </location>
</feature>
<keyword evidence="3" id="KW-1185">Reference proteome</keyword>
<dbReference type="Proteomes" id="UP001196413">
    <property type="component" value="Unassembled WGS sequence"/>
</dbReference>
<evidence type="ECO:0000256" key="1">
    <source>
        <dbReference type="SAM" id="MobiDB-lite"/>
    </source>
</evidence>
<accession>A0AAD5RBR6</accession>
<evidence type="ECO:0000313" key="3">
    <source>
        <dbReference type="Proteomes" id="UP001196413"/>
    </source>
</evidence>
<evidence type="ECO:0000313" key="2">
    <source>
        <dbReference type="EMBL" id="KAJ1373068.1"/>
    </source>
</evidence>
<organism evidence="2 3">
    <name type="scientific">Parelaphostrongylus tenuis</name>
    <name type="common">Meningeal worm</name>
    <dbReference type="NCBI Taxonomy" id="148309"/>
    <lineage>
        <taxon>Eukaryota</taxon>
        <taxon>Metazoa</taxon>
        <taxon>Ecdysozoa</taxon>
        <taxon>Nematoda</taxon>
        <taxon>Chromadorea</taxon>
        <taxon>Rhabditida</taxon>
        <taxon>Rhabditina</taxon>
        <taxon>Rhabditomorpha</taxon>
        <taxon>Strongyloidea</taxon>
        <taxon>Metastrongylidae</taxon>
        <taxon>Parelaphostrongylus</taxon>
    </lineage>
</organism>
<sequence>MNRKQRRRLQDGFQVATSQPIGIVDPVASISLTDVLSIPKVSSSPALLSSTLPSNPVATEEIVSEEACSTSAGVTALQRPFSSVPVSFTLAPIREENPSLSSKLVNTDESSNSILVDPRTLSPLSVPQQPTVTVPQVHILPPPVPPNILSNTQLDRKEKARIFMERLLNEKTREETQRTRRSTNKGA</sequence>
<name>A0AAD5RBR6_PARTN</name>
<dbReference type="AlphaFoldDB" id="A0AAD5RBR6"/>
<proteinExistence type="predicted"/>
<reference evidence="2" key="1">
    <citation type="submission" date="2021-06" db="EMBL/GenBank/DDBJ databases">
        <title>Parelaphostrongylus tenuis whole genome reference sequence.</title>
        <authorList>
            <person name="Garwood T.J."/>
            <person name="Larsen P.A."/>
            <person name="Fountain-Jones N.M."/>
            <person name="Garbe J.R."/>
            <person name="Macchietto M.G."/>
            <person name="Kania S.A."/>
            <person name="Gerhold R.W."/>
            <person name="Richards J.E."/>
            <person name="Wolf T.M."/>
        </authorList>
    </citation>
    <scope>NUCLEOTIDE SEQUENCE</scope>
    <source>
        <strain evidence="2">MNPRO001-30</strain>
        <tissue evidence="2">Meninges</tissue>
    </source>
</reference>
<gene>
    <name evidence="2" type="ORF">KIN20_035399</name>
</gene>
<dbReference type="EMBL" id="JAHQIW010007223">
    <property type="protein sequence ID" value="KAJ1373068.1"/>
    <property type="molecule type" value="Genomic_DNA"/>
</dbReference>
<protein>
    <submittedName>
        <fullName evidence="2">Uncharacterized protein</fullName>
    </submittedName>
</protein>